<keyword evidence="3" id="KW-1185">Reference proteome</keyword>
<reference evidence="3" key="1">
    <citation type="submission" date="2018-05" db="EMBL/GenBank/DDBJ databases">
        <authorList>
            <person name="Li X."/>
        </authorList>
    </citation>
    <scope>NUCLEOTIDE SEQUENCE [LARGE SCALE GENOMIC DNA]</scope>
    <source>
        <strain evidence="3">YIM 73061</strain>
    </source>
</reference>
<dbReference type="AlphaFoldDB" id="A0A328AUZ6"/>
<accession>A0A328AUZ6</accession>
<gene>
    <name evidence="2" type="ORF">DJ018_01885</name>
</gene>
<evidence type="ECO:0000313" key="2">
    <source>
        <dbReference type="EMBL" id="RAK56748.1"/>
    </source>
</evidence>
<evidence type="ECO:0000256" key="1">
    <source>
        <dbReference type="SAM" id="SignalP"/>
    </source>
</evidence>
<sequence>MRPKKLGLIAALAAVALAPAVVHSAQKQQAAVTDADRKAGMAAAPALVQTAGVPCQVSDARLIGKNEDKKAKTSTTFYEVACSGQMGFVLQAPQGGAPSAFNCLESSAEATPGQESALKCKLPANSDPKAGLAPAIAKAGVPCTLENARALGQTKTNSIFEVACQGGAGYVLLTSAPFDASKAVEAQNCLNYDDAQGNIKCTLTEKATRLAVVDRYAQQANVGCTVKDRRYVGTSKGGDNFFEASCQDGKGYIFRVDNKGAVAQNWDCARATQILGGCTLTDAREAATQQAGLYTKLAKSAGSNCDVDRYAVFPPRGTDEVVEMVCKDGKGAVGVFKTNGTGQVLGCGHALAAGYKCSLTQDNGYAALTADLRKHNVKTCTVSNARPTGQTAKGTVFVEVACSDGYKGYLIEYNVNPTVSAVGATGCAMAPGTCKLPGNT</sequence>
<dbReference type="OrthoDB" id="7203732at2"/>
<comment type="caution">
    <text evidence="2">The sequence shown here is derived from an EMBL/GenBank/DDBJ whole genome shotgun (WGS) entry which is preliminary data.</text>
</comment>
<organism evidence="2 3">
    <name type="scientific">Phenylobacterium deserti</name>
    <dbReference type="NCBI Taxonomy" id="1914756"/>
    <lineage>
        <taxon>Bacteria</taxon>
        <taxon>Pseudomonadati</taxon>
        <taxon>Pseudomonadota</taxon>
        <taxon>Alphaproteobacteria</taxon>
        <taxon>Caulobacterales</taxon>
        <taxon>Caulobacteraceae</taxon>
        <taxon>Phenylobacterium</taxon>
    </lineage>
</organism>
<protein>
    <submittedName>
        <fullName evidence="2">Uncharacterized protein</fullName>
    </submittedName>
</protein>
<evidence type="ECO:0000313" key="3">
    <source>
        <dbReference type="Proteomes" id="UP000249725"/>
    </source>
</evidence>
<name>A0A328AUZ6_9CAUL</name>
<dbReference type="Proteomes" id="UP000249725">
    <property type="component" value="Unassembled WGS sequence"/>
</dbReference>
<keyword evidence="1" id="KW-0732">Signal</keyword>
<feature type="chain" id="PRO_5016364710" evidence="1">
    <location>
        <begin position="25"/>
        <end position="440"/>
    </location>
</feature>
<dbReference type="RefSeq" id="WP_111513099.1">
    <property type="nucleotide sequence ID" value="NZ_QFYR01000001.1"/>
</dbReference>
<dbReference type="EMBL" id="QFYR01000001">
    <property type="protein sequence ID" value="RAK56748.1"/>
    <property type="molecule type" value="Genomic_DNA"/>
</dbReference>
<proteinExistence type="predicted"/>
<feature type="signal peptide" evidence="1">
    <location>
        <begin position="1"/>
        <end position="24"/>
    </location>
</feature>